<evidence type="ECO:0000313" key="3">
    <source>
        <dbReference type="EMBL" id="KAF5369042.1"/>
    </source>
</evidence>
<reference evidence="3 4" key="1">
    <citation type="journal article" date="2020" name="ISME J.">
        <title>Uncovering the hidden diversity of litter-decomposition mechanisms in mushroom-forming fungi.</title>
        <authorList>
            <person name="Floudas D."/>
            <person name="Bentzer J."/>
            <person name="Ahren D."/>
            <person name="Johansson T."/>
            <person name="Persson P."/>
            <person name="Tunlid A."/>
        </authorList>
    </citation>
    <scope>NUCLEOTIDE SEQUENCE [LARGE SCALE GENOMIC DNA]</scope>
    <source>
        <strain evidence="3 4">CBS 291.85</strain>
    </source>
</reference>
<dbReference type="Proteomes" id="UP000559256">
    <property type="component" value="Unassembled WGS sequence"/>
</dbReference>
<evidence type="ECO:0008006" key="5">
    <source>
        <dbReference type="Google" id="ProtNLM"/>
    </source>
</evidence>
<dbReference type="CDD" id="cd03784">
    <property type="entry name" value="GT1_Gtf-like"/>
    <property type="match status" value="1"/>
</dbReference>
<gene>
    <name evidence="3" type="ORF">D9758_003094</name>
</gene>
<organism evidence="3 4">
    <name type="scientific">Tetrapyrgos nigripes</name>
    <dbReference type="NCBI Taxonomy" id="182062"/>
    <lineage>
        <taxon>Eukaryota</taxon>
        <taxon>Fungi</taxon>
        <taxon>Dikarya</taxon>
        <taxon>Basidiomycota</taxon>
        <taxon>Agaricomycotina</taxon>
        <taxon>Agaricomycetes</taxon>
        <taxon>Agaricomycetidae</taxon>
        <taxon>Agaricales</taxon>
        <taxon>Marasmiineae</taxon>
        <taxon>Marasmiaceae</taxon>
        <taxon>Tetrapyrgos</taxon>
    </lineage>
</organism>
<dbReference type="Pfam" id="PF00201">
    <property type="entry name" value="UDPGT"/>
    <property type="match status" value="1"/>
</dbReference>
<keyword evidence="4" id="KW-1185">Reference proteome</keyword>
<dbReference type="SUPFAM" id="SSF53756">
    <property type="entry name" value="UDP-Glycosyltransferase/glycogen phosphorylase"/>
    <property type="match status" value="1"/>
</dbReference>
<dbReference type="GO" id="GO:0035251">
    <property type="term" value="F:UDP-glucosyltransferase activity"/>
    <property type="evidence" value="ECO:0007669"/>
    <property type="project" value="TreeGrafter"/>
</dbReference>
<name>A0A8H5GQ55_9AGAR</name>
<dbReference type="OrthoDB" id="5835829at2759"/>
<dbReference type="Gene3D" id="3.40.50.2000">
    <property type="entry name" value="Glycogen Phosphorylase B"/>
    <property type="match status" value="2"/>
</dbReference>
<proteinExistence type="inferred from homology"/>
<evidence type="ECO:0000313" key="4">
    <source>
        <dbReference type="Proteomes" id="UP000559256"/>
    </source>
</evidence>
<dbReference type="EMBL" id="JAACJM010000014">
    <property type="protein sequence ID" value="KAF5369042.1"/>
    <property type="molecule type" value="Genomic_DNA"/>
</dbReference>
<evidence type="ECO:0000256" key="2">
    <source>
        <dbReference type="ARBA" id="ARBA00022679"/>
    </source>
</evidence>
<keyword evidence="2" id="KW-0808">Transferase</keyword>
<protein>
    <recommendedName>
        <fullName evidence="5">UDP-Glycosyltransferase/glycogen phosphorylase</fullName>
    </recommendedName>
</protein>
<comment type="similarity">
    <text evidence="1">Belongs to the UDP-glycosyltransferase family.</text>
</comment>
<evidence type="ECO:0000256" key="1">
    <source>
        <dbReference type="ARBA" id="ARBA00009995"/>
    </source>
</evidence>
<dbReference type="AlphaFoldDB" id="A0A8H5GQ55"/>
<comment type="caution">
    <text evidence="3">The sequence shown here is derived from an EMBL/GenBank/DDBJ whole genome shotgun (WGS) entry which is preliminary data.</text>
</comment>
<dbReference type="InterPro" id="IPR002213">
    <property type="entry name" value="UDP_glucos_trans"/>
</dbReference>
<dbReference type="PANTHER" id="PTHR48047">
    <property type="entry name" value="GLYCOSYLTRANSFERASE"/>
    <property type="match status" value="1"/>
</dbReference>
<accession>A0A8H5GQ55</accession>
<dbReference type="PANTHER" id="PTHR48047:SF131">
    <property type="entry name" value="GLYCOSYLTRANSFERASE"/>
    <property type="match status" value="1"/>
</dbReference>
<sequence length="547" mass="60479">MTVPLPNGAHNQDHSNGTAYPNLKNIFFFAIPAWGHNKPIITLAYRMLEARPNLVITIFTSSMIYPKLLAEIAKIPDHVKGTSKDQRINVIDVCEPMHPLLPAPAFMPAFEALWKGEPVKCLSSGKEFIGIPRPTVAVIDPFAGYVMEAIREITLPYPNGPLPIIAWMTAAIGPCIHLFGPKELGGIGLSGNLSVKTIRYGTEAEILSQMNAFAAKPTGKVISIPGVPSMYDYEQLPQLAPISGSLVEEIGRIYISKCDGIFTVTASCYEKAAIEHVKENWLEKPLGSVLYPIGPLSTSDSSVRAGDDPLKVGPGEEQSPKALAIEFLDMMRKKCGEKSVIYMSFGSIFWPSDDDKLWAVIEEILASGTPLILAHPSPFMKPIGDDKLRFIREHPLATEFEWAPQETILSHPATGWFISHGGWNSTQEAFIYRVPQIFWPFGGDQPYNSLVISDHHKAGFELINIRTGEDGTKPVYRFKDLPDSKQPTFTVDAVRNEVRGLLAKLKGEEGQEKRKNFEKLGAAFLAGWSKDGEARASMEKFLKKYID</sequence>